<dbReference type="InterPro" id="IPR033121">
    <property type="entry name" value="PEPTIDASE_A1"/>
</dbReference>
<dbReference type="AlphaFoldDB" id="A0A7J6V3L5"/>
<organism evidence="4 5">
    <name type="scientific">Thalictrum thalictroides</name>
    <name type="common">Rue-anemone</name>
    <name type="synonym">Anemone thalictroides</name>
    <dbReference type="NCBI Taxonomy" id="46969"/>
    <lineage>
        <taxon>Eukaryota</taxon>
        <taxon>Viridiplantae</taxon>
        <taxon>Streptophyta</taxon>
        <taxon>Embryophyta</taxon>
        <taxon>Tracheophyta</taxon>
        <taxon>Spermatophyta</taxon>
        <taxon>Magnoliopsida</taxon>
        <taxon>Ranunculales</taxon>
        <taxon>Ranunculaceae</taxon>
        <taxon>Thalictroideae</taxon>
        <taxon>Thalictrum</taxon>
    </lineage>
</organism>
<reference evidence="4 5" key="1">
    <citation type="submission" date="2020-06" db="EMBL/GenBank/DDBJ databases">
        <title>Transcriptomic and genomic resources for Thalictrum thalictroides and T. hernandezii: Facilitating candidate gene discovery in an emerging model plant lineage.</title>
        <authorList>
            <person name="Arias T."/>
            <person name="Riano-Pachon D.M."/>
            <person name="Di Stilio V.S."/>
        </authorList>
    </citation>
    <scope>NUCLEOTIDE SEQUENCE [LARGE SCALE GENOMIC DNA]</scope>
    <source>
        <strain evidence="5">cv. WT478/WT964</strain>
        <tissue evidence="4">Leaves</tissue>
    </source>
</reference>
<dbReference type="PANTHER" id="PTHR47967:SF60">
    <property type="entry name" value="PROTEIN ASPARTIC PROTEASE IN GUARD CELL 1-LIKE"/>
    <property type="match status" value="1"/>
</dbReference>
<evidence type="ECO:0000256" key="2">
    <source>
        <dbReference type="ARBA" id="ARBA00022801"/>
    </source>
</evidence>
<dbReference type="OrthoDB" id="2747330at2759"/>
<evidence type="ECO:0000313" key="4">
    <source>
        <dbReference type="EMBL" id="KAF5179377.1"/>
    </source>
</evidence>
<evidence type="ECO:0000259" key="3">
    <source>
        <dbReference type="PROSITE" id="PS51767"/>
    </source>
</evidence>
<keyword evidence="2" id="KW-0378">Hydrolase</keyword>
<accession>A0A7J6V3L5</accession>
<protein>
    <recommendedName>
        <fullName evidence="3">Peptidase A1 domain-containing protein</fullName>
    </recommendedName>
</protein>
<keyword evidence="5" id="KW-1185">Reference proteome</keyword>
<dbReference type="PROSITE" id="PS51767">
    <property type="entry name" value="PEPTIDASE_A1"/>
    <property type="match status" value="1"/>
</dbReference>
<dbReference type="Gene3D" id="2.40.70.10">
    <property type="entry name" value="Acid Proteases"/>
    <property type="match status" value="1"/>
</dbReference>
<dbReference type="PANTHER" id="PTHR47967">
    <property type="entry name" value="OS07G0603500 PROTEIN-RELATED"/>
    <property type="match status" value="1"/>
</dbReference>
<name>A0A7J6V3L5_THATH</name>
<dbReference type="EMBL" id="JABWDY010038842">
    <property type="protein sequence ID" value="KAF5179377.1"/>
    <property type="molecule type" value="Genomic_DNA"/>
</dbReference>
<dbReference type="InterPro" id="IPR021109">
    <property type="entry name" value="Peptidase_aspartic_dom_sf"/>
</dbReference>
<comment type="caution">
    <text evidence="4">The sequence shown here is derived from an EMBL/GenBank/DDBJ whole genome shotgun (WGS) entry which is preliminary data.</text>
</comment>
<evidence type="ECO:0000313" key="5">
    <source>
        <dbReference type="Proteomes" id="UP000554482"/>
    </source>
</evidence>
<dbReference type="Proteomes" id="UP000554482">
    <property type="component" value="Unassembled WGS sequence"/>
</dbReference>
<dbReference type="GO" id="GO:0006508">
    <property type="term" value="P:proteolysis"/>
    <property type="evidence" value="ECO:0007669"/>
    <property type="project" value="UniProtKB-KW"/>
</dbReference>
<dbReference type="Pfam" id="PF14541">
    <property type="entry name" value="TAXi_C"/>
    <property type="match status" value="1"/>
</dbReference>
<dbReference type="GO" id="GO:0008233">
    <property type="term" value="F:peptidase activity"/>
    <property type="evidence" value="ECO:0007669"/>
    <property type="project" value="UniProtKB-KW"/>
</dbReference>
<dbReference type="SUPFAM" id="SSF50630">
    <property type="entry name" value="Acid proteases"/>
    <property type="match status" value="1"/>
</dbReference>
<keyword evidence="1" id="KW-0645">Protease</keyword>
<gene>
    <name evidence="4" type="ORF">FRX31_031035</name>
</gene>
<dbReference type="InterPro" id="IPR032799">
    <property type="entry name" value="TAXi_C"/>
</dbReference>
<dbReference type="InterPro" id="IPR051708">
    <property type="entry name" value="Plant_Aspart_Prot_A1"/>
</dbReference>
<evidence type="ECO:0000256" key="1">
    <source>
        <dbReference type="ARBA" id="ARBA00022670"/>
    </source>
</evidence>
<feature type="domain" description="Peptidase A1" evidence="3">
    <location>
        <begin position="1"/>
        <end position="63"/>
    </location>
</feature>
<proteinExistence type="predicted"/>
<sequence length="68" mass="7308">MIFKGGAELKLRPQNVLIELENGVSCLAYAASYTPNGLAIIGNTRQKTFRILYDVTNSKIGFAAGGCE</sequence>